<dbReference type="Proteomes" id="UP000001876">
    <property type="component" value="Unassembled WGS sequence"/>
</dbReference>
<dbReference type="OrthoDB" id="10617770at2759"/>
<dbReference type="GeneID" id="9689495"/>
<keyword evidence="2" id="KW-1185">Reference proteome</keyword>
<dbReference type="KEGG" id="mpp:MICPUCDRAFT_66346"/>
<reference evidence="1 2" key="1">
    <citation type="journal article" date="2009" name="Science">
        <title>Green evolution and dynamic adaptations revealed by genomes of the marine picoeukaryotes Micromonas.</title>
        <authorList>
            <person name="Worden A.Z."/>
            <person name="Lee J.H."/>
            <person name="Mock T."/>
            <person name="Rouze P."/>
            <person name="Simmons M.P."/>
            <person name="Aerts A.L."/>
            <person name="Allen A.E."/>
            <person name="Cuvelier M.L."/>
            <person name="Derelle E."/>
            <person name="Everett M.V."/>
            <person name="Foulon E."/>
            <person name="Grimwood J."/>
            <person name="Gundlach H."/>
            <person name="Henrissat B."/>
            <person name="Napoli C."/>
            <person name="McDonald S.M."/>
            <person name="Parker M.S."/>
            <person name="Rombauts S."/>
            <person name="Salamov A."/>
            <person name="Von Dassow P."/>
            <person name="Badger J.H."/>
            <person name="Coutinho P.M."/>
            <person name="Demir E."/>
            <person name="Dubchak I."/>
            <person name="Gentemann C."/>
            <person name="Eikrem W."/>
            <person name="Gready J.E."/>
            <person name="John U."/>
            <person name="Lanier W."/>
            <person name="Lindquist E.A."/>
            <person name="Lucas S."/>
            <person name="Mayer K.F."/>
            <person name="Moreau H."/>
            <person name="Not F."/>
            <person name="Otillar R."/>
            <person name="Panaud O."/>
            <person name="Pangilinan J."/>
            <person name="Paulsen I."/>
            <person name="Piegu B."/>
            <person name="Poliakov A."/>
            <person name="Robbens S."/>
            <person name="Schmutz J."/>
            <person name="Toulza E."/>
            <person name="Wyss T."/>
            <person name="Zelensky A."/>
            <person name="Zhou K."/>
            <person name="Armbrust E.V."/>
            <person name="Bhattacharya D."/>
            <person name="Goodenough U.W."/>
            <person name="Van de Peer Y."/>
            <person name="Grigoriev I.V."/>
        </authorList>
    </citation>
    <scope>NUCLEOTIDE SEQUENCE [LARGE SCALE GENOMIC DNA]</scope>
    <source>
        <strain evidence="1 2">CCMP1545</strain>
    </source>
</reference>
<proteinExistence type="predicted"/>
<dbReference type="RefSeq" id="XP_003064054.1">
    <property type="nucleotide sequence ID" value="XM_003064008.1"/>
</dbReference>
<sequence length="351" mass="40348">MEYEPPLRSRRLRRGLLRDVLTPHLLVPVLRASNRGFRIRETGAQGFAVGLDREAGEVRFHRLAALPQTGQRRALASVPFPPLRRHLHAPVRVRERLLVLPAPAVRRRPVAEQDVVGLIEPNRHRELLRGLGVIPGRERGVALLLRLDRHLRELRVVRLSVVAATAAAVVGVASGRLPRRRGRGRDNLRRRRLRRRLRLRLRLRLRRLQQARHRQPLPVLRLRDYARGQRPQVLLHRVHDLGLLREGPILFNPGELQRRAHQLHRRLAREVFRAKPEQGADARVQIDRRGDRVAAALAPRERDVSRGLLEAVLRRRVRAAVDEQRLYHLETAGARGGVQRRAVRVVPDVGV</sequence>
<organism evidence="2">
    <name type="scientific">Micromonas pusilla (strain CCMP1545)</name>
    <name type="common">Picoplanktonic green alga</name>
    <dbReference type="NCBI Taxonomy" id="564608"/>
    <lineage>
        <taxon>Eukaryota</taxon>
        <taxon>Viridiplantae</taxon>
        <taxon>Chlorophyta</taxon>
        <taxon>Mamiellophyceae</taxon>
        <taxon>Mamiellales</taxon>
        <taxon>Mamiellaceae</taxon>
        <taxon>Micromonas</taxon>
    </lineage>
</organism>
<evidence type="ECO:0000313" key="2">
    <source>
        <dbReference type="Proteomes" id="UP000001876"/>
    </source>
</evidence>
<gene>
    <name evidence="1" type="ORF">MICPUCDRAFT_66346</name>
</gene>
<dbReference type="EMBL" id="GG663750">
    <property type="protein sequence ID" value="EEH51676.1"/>
    <property type="molecule type" value="Genomic_DNA"/>
</dbReference>
<dbReference type="AlphaFoldDB" id="C1N8B7"/>
<protein>
    <submittedName>
        <fullName evidence="1">Predicted protein</fullName>
    </submittedName>
</protein>
<accession>C1N8B7</accession>
<evidence type="ECO:0000313" key="1">
    <source>
        <dbReference type="EMBL" id="EEH51676.1"/>
    </source>
</evidence>
<name>C1N8B7_MICPC</name>